<evidence type="ECO:0000313" key="2">
    <source>
        <dbReference type="EMBL" id="KAJ8897408.1"/>
    </source>
</evidence>
<dbReference type="Proteomes" id="UP001159363">
    <property type="component" value="Chromosome 1"/>
</dbReference>
<sequence length="678" mass="75036">MCRQGQWLFSEVDCKSAHFIVNILYRCGSSLGIGIKFSCSNMLIFVVIKAVHDNVTTFEINLRKISLPLPAYIEMGEPMCPSHPYRPHVSTPQVGAPEDLDMQFKVNLRNVYWRLAIKGRRSVGLVRLLASLLNSFLGDLCSIPVFLHVGIVPDDAAGRQVFSGISRFPRPCILAFHTHLDVKSYPNISTSNTSFRVEEGVESSSPVTGGRRSDRATQIWYCPGETVDARITSAGSWKYLSVRVPVTMWEMVQWLEAETQWLENPIRVPQKLRAREPNSGAATGQELDHPIVGPHSVGREPNSGAAVAQWLENPVVGSQLVRARAPNSGAEAGQGLEHPIVRPELAAGQLVCYQVLVGGRRSDMSLASDAIMLACAAGVREVLVYATPVDDVGTLRNRIVAGFETIQEFPRYSTTHPGVHAMAGVVRYCEAPFTMQTNTAMAFLSDMIQSRRCGGKQPTFTLRGAPSLFRDPTEHTAEVKANVRGRGFVRDREDRPPRHAGSSSHEDIQIATAINETWLFGEQLTKSPTGILPPPPPVSSPQPEQARDRDSHESARATRRRQANTQLTSLSAGLPWHPTAECPQYRQAAQVAFGPFRKLSTRFVLRRTEEADIEKQEYGEDSSGIFFFNRKLAKRLVWICTGMKGQEKREIPRENQPTSSTAHHDSHMRKSGSDSAGN</sequence>
<name>A0ABQ9IL38_9NEOP</name>
<organism evidence="2 3">
    <name type="scientific">Dryococelus australis</name>
    <dbReference type="NCBI Taxonomy" id="614101"/>
    <lineage>
        <taxon>Eukaryota</taxon>
        <taxon>Metazoa</taxon>
        <taxon>Ecdysozoa</taxon>
        <taxon>Arthropoda</taxon>
        <taxon>Hexapoda</taxon>
        <taxon>Insecta</taxon>
        <taxon>Pterygota</taxon>
        <taxon>Neoptera</taxon>
        <taxon>Polyneoptera</taxon>
        <taxon>Phasmatodea</taxon>
        <taxon>Verophasmatodea</taxon>
        <taxon>Anareolatae</taxon>
        <taxon>Phasmatidae</taxon>
        <taxon>Eurycanthinae</taxon>
        <taxon>Dryococelus</taxon>
    </lineage>
</organism>
<evidence type="ECO:0000313" key="3">
    <source>
        <dbReference type="Proteomes" id="UP001159363"/>
    </source>
</evidence>
<feature type="region of interest" description="Disordered" evidence="1">
    <location>
        <begin position="644"/>
        <end position="678"/>
    </location>
</feature>
<feature type="compositionally biased region" description="Basic and acidic residues" evidence="1">
    <location>
        <begin position="545"/>
        <end position="556"/>
    </location>
</feature>
<gene>
    <name evidence="2" type="ORF">PR048_002754</name>
</gene>
<dbReference type="EMBL" id="JARBHB010000001">
    <property type="protein sequence ID" value="KAJ8897408.1"/>
    <property type="molecule type" value="Genomic_DNA"/>
</dbReference>
<reference evidence="2 3" key="1">
    <citation type="submission" date="2023-02" db="EMBL/GenBank/DDBJ databases">
        <title>LHISI_Scaffold_Assembly.</title>
        <authorList>
            <person name="Stuart O.P."/>
            <person name="Cleave R."/>
            <person name="Magrath M.J.L."/>
            <person name="Mikheyev A.S."/>
        </authorList>
    </citation>
    <scope>NUCLEOTIDE SEQUENCE [LARGE SCALE GENOMIC DNA]</scope>
    <source>
        <strain evidence="2">Daus_M_001</strain>
        <tissue evidence="2">Leg muscle</tissue>
    </source>
</reference>
<protein>
    <submittedName>
        <fullName evidence="2">Uncharacterized protein</fullName>
    </submittedName>
</protein>
<proteinExistence type="predicted"/>
<feature type="region of interest" description="Disordered" evidence="1">
    <location>
        <begin position="525"/>
        <end position="577"/>
    </location>
</feature>
<feature type="compositionally biased region" description="Pro residues" evidence="1">
    <location>
        <begin position="531"/>
        <end position="540"/>
    </location>
</feature>
<comment type="caution">
    <text evidence="2">The sequence shown here is derived from an EMBL/GenBank/DDBJ whole genome shotgun (WGS) entry which is preliminary data.</text>
</comment>
<feature type="compositionally biased region" description="Basic and acidic residues" evidence="1">
    <location>
        <begin position="488"/>
        <end position="497"/>
    </location>
</feature>
<accession>A0ABQ9IL38</accession>
<feature type="region of interest" description="Disordered" evidence="1">
    <location>
        <begin position="276"/>
        <end position="296"/>
    </location>
</feature>
<keyword evidence="3" id="KW-1185">Reference proteome</keyword>
<evidence type="ECO:0000256" key="1">
    <source>
        <dbReference type="SAM" id="MobiDB-lite"/>
    </source>
</evidence>
<feature type="region of interest" description="Disordered" evidence="1">
    <location>
        <begin position="483"/>
        <end position="508"/>
    </location>
</feature>